<comment type="caution">
    <text evidence="1">The sequence shown here is derived from an EMBL/GenBank/DDBJ whole genome shotgun (WGS) entry which is preliminary data.</text>
</comment>
<protein>
    <submittedName>
        <fullName evidence="1">Uncharacterized protein</fullName>
    </submittedName>
</protein>
<proteinExistence type="predicted"/>
<reference evidence="1 2" key="1">
    <citation type="submission" date="2016-08" db="EMBL/GenBank/DDBJ databases">
        <title>Draft genome sequence of Candidatus Piscirickettsia litoralis, from seawater.</title>
        <authorList>
            <person name="Wan X."/>
            <person name="Lee A.J."/>
            <person name="Hou S."/>
            <person name="Donachie S.P."/>
        </authorList>
    </citation>
    <scope>NUCLEOTIDE SEQUENCE [LARGE SCALE GENOMIC DNA]</scope>
    <source>
        <strain evidence="1 2">Y2</strain>
    </source>
</reference>
<evidence type="ECO:0000313" key="2">
    <source>
        <dbReference type="Proteomes" id="UP000094329"/>
    </source>
</evidence>
<name>A0ABX2ZZC8_9GAMM</name>
<accession>A0ABX2ZZC8</accession>
<sequence length="103" mass="11865">MGYQGFDWRESEVRENLCQNLNGCVNSLDEYEKTHAPRVLDNWNSDTVVVHHPQVKSYTSESIGLHRFEPGYEAIEKAEVTPFFNLASKKLTEVVDDSEFELV</sequence>
<evidence type="ECO:0000313" key="1">
    <source>
        <dbReference type="EMBL" id="ODN41967.1"/>
    </source>
</evidence>
<keyword evidence="2" id="KW-1185">Reference proteome</keyword>
<dbReference type="EMBL" id="MDTU01000001">
    <property type="protein sequence ID" value="ODN41967.1"/>
    <property type="molecule type" value="Genomic_DNA"/>
</dbReference>
<dbReference type="Proteomes" id="UP000094329">
    <property type="component" value="Unassembled WGS sequence"/>
</dbReference>
<organism evidence="1 2">
    <name type="scientific">Piscirickettsia litoralis</name>
    <dbReference type="NCBI Taxonomy" id="1891921"/>
    <lineage>
        <taxon>Bacteria</taxon>
        <taxon>Pseudomonadati</taxon>
        <taxon>Pseudomonadota</taxon>
        <taxon>Gammaproteobacteria</taxon>
        <taxon>Thiotrichales</taxon>
        <taxon>Piscirickettsiaceae</taxon>
        <taxon>Piscirickettsia</taxon>
    </lineage>
</organism>
<gene>
    <name evidence="1" type="ORF">BGC07_02070</name>
</gene>